<evidence type="ECO:0000313" key="5">
    <source>
        <dbReference type="EMBL" id="SBP88973.1"/>
    </source>
</evidence>
<dbReference type="InterPro" id="IPR001173">
    <property type="entry name" value="Glyco_trans_2-like"/>
</dbReference>
<evidence type="ECO:0000313" key="6">
    <source>
        <dbReference type="Proteomes" id="UP000214566"/>
    </source>
</evidence>
<protein>
    <submittedName>
        <fullName evidence="5">Putative glycosyltransferase</fullName>
    </submittedName>
</protein>
<dbReference type="RefSeq" id="WP_141202409.1">
    <property type="nucleotide sequence ID" value="NZ_LT592171.1"/>
</dbReference>
<evidence type="ECO:0000256" key="3">
    <source>
        <dbReference type="ARBA" id="ARBA00022679"/>
    </source>
</evidence>
<keyword evidence="2" id="KW-0328">Glycosyltransferase</keyword>
<organism evidence="5 6">
    <name type="scientific">Thiomonas delicata</name>
    <name type="common">Thiomonas cuprina</name>
    <dbReference type="NCBI Taxonomy" id="364030"/>
    <lineage>
        <taxon>Bacteria</taxon>
        <taxon>Pseudomonadati</taxon>
        <taxon>Pseudomonadota</taxon>
        <taxon>Betaproteobacteria</taxon>
        <taxon>Burkholderiales</taxon>
        <taxon>Thiomonas</taxon>
    </lineage>
</organism>
<keyword evidence="3 5" id="KW-0808">Transferase</keyword>
<dbReference type="PANTHER" id="PTHR43179">
    <property type="entry name" value="RHAMNOSYLTRANSFERASE WBBL"/>
    <property type="match status" value="1"/>
</dbReference>
<gene>
    <name evidence="5" type="ORF">THIARS_70593</name>
</gene>
<comment type="similarity">
    <text evidence="1">Belongs to the glycosyltransferase 2 family.</text>
</comment>
<sequence length="258" mass="29542">MQRESRITVSVVSHGQQDMVSRVLEQLAGLKNADIKTVVITHNLAYEDLPKPPNASFALIQIHNPKPLGFAANHNQAFQHCQTPWYAVLNPDLEFTFGDPFPALLAAGEADPKLGMLAPLLIQPDTREAEPNRGMVTPFEVIRRRLPGCKSPDKPTWLVGAFLFIRREIFDAVNGFDERYRLYCEDVDLSLRILKAGMNIDRIIDAQVIHLTQRKSQRRPLHLLWHLSSILRLWMTWGFHGKYDILPNLIETRKRKIP</sequence>
<dbReference type="InterPro" id="IPR029044">
    <property type="entry name" value="Nucleotide-diphossugar_trans"/>
</dbReference>
<evidence type="ECO:0000259" key="4">
    <source>
        <dbReference type="Pfam" id="PF00535"/>
    </source>
</evidence>
<keyword evidence="6" id="KW-1185">Reference proteome</keyword>
<evidence type="ECO:0000256" key="2">
    <source>
        <dbReference type="ARBA" id="ARBA00022676"/>
    </source>
</evidence>
<dbReference type="OrthoDB" id="9771846at2"/>
<feature type="domain" description="Glycosyltransferase 2-like" evidence="4">
    <location>
        <begin position="59"/>
        <end position="171"/>
    </location>
</feature>
<dbReference type="EMBL" id="FLMQ01000056">
    <property type="protein sequence ID" value="SBP88973.1"/>
    <property type="molecule type" value="Genomic_DNA"/>
</dbReference>
<reference evidence="5 6" key="1">
    <citation type="submission" date="2016-06" db="EMBL/GenBank/DDBJ databases">
        <authorList>
            <person name="Kjaerup R.B."/>
            <person name="Dalgaard T.S."/>
            <person name="Juul-Madsen H.R."/>
        </authorList>
    </citation>
    <scope>NUCLEOTIDE SEQUENCE [LARGE SCALE GENOMIC DNA]</scope>
    <source>
        <strain evidence="5 6">DSM 16361</strain>
    </source>
</reference>
<dbReference type="Gene3D" id="3.90.550.10">
    <property type="entry name" value="Spore Coat Polysaccharide Biosynthesis Protein SpsA, Chain A"/>
    <property type="match status" value="1"/>
</dbReference>
<dbReference type="Proteomes" id="UP000214566">
    <property type="component" value="Unassembled WGS sequence"/>
</dbReference>
<name>A0A238D6N5_THIDL</name>
<proteinExistence type="inferred from homology"/>
<dbReference type="GO" id="GO:0016757">
    <property type="term" value="F:glycosyltransferase activity"/>
    <property type="evidence" value="ECO:0007669"/>
    <property type="project" value="UniProtKB-KW"/>
</dbReference>
<dbReference type="PANTHER" id="PTHR43179:SF12">
    <property type="entry name" value="GALACTOFURANOSYLTRANSFERASE GLFT2"/>
    <property type="match status" value="1"/>
</dbReference>
<evidence type="ECO:0000256" key="1">
    <source>
        <dbReference type="ARBA" id="ARBA00006739"/>
    </source>
</evidence>
<accession>A0A238D6N5</accession>
<dbReference type="SUPFAM" id="SSF53448">
    <property type="entry name" value="Nucleotide-diphospho-sugar transferases"/>
    <property type="match status" value="1"/>
</dbReference>
<dbReference type="AlphaFoldDB" id="A0A238D6N5"/>
<dbReference type="Pfam" id="PF00535">
    <property type="entry name" value="Glycos_transf_2"/>
    <property type="match status" value="1"/>
</dbReference>